<sequence length="146" mass="16595">MITRHVRDVAVFPVASSWWRFNGADRAQHGSCTSGRVRRLRYLLAVHSRVSHPFVSRSIRPRAPFFLLSPSPSLPLSPSLSLSLSLSISRARSLFLSPPGSEIERTRRNNAREPRTIPFTVSCRGCWSRSVDRFPEMDRPSRRLPA</sequence>
<dbReference type="Proteomes" id="UP000075809">
    <property type="component" value="Unassembled WGS sequence"/>
</dbReference>
<keyword evidence="2" id="KW-1185">Reference proteome</keyword>
<proteinExistence type="predicted"/>
<evidence type="ECO:0000313" key="1">
    <source>
        <dbReference type="EMBL" id="KYQ46616.1"/>
    </source>
</evidence>
<accession>A0A151WFK7</accession>
<dbReference type="EMBL" id="KQ983211">
    <property type="protein sequence ID" value="KYQ46616.1"/>
    <property type="molecule type" value="Genomic_DNA"/>
</dbReference>
<reference evidence="1 2" key="1">
    <citation type="submission" date="2015-09" db="EMBL/GenBank/DDBJ databases">
        <title>Trachymyrmex zeteki WGS genome.</title>
        <authorList>
            <person name="Nygaard S."/>
            <person name="Hu H."/>
            <person name="Boomsma J."/>
            <person name="Zhang G."/>
        </authorList>
    </citation>
    <scope>NUCLEOTIDE SEQUENCE [LARGE SCALE GENOMIC DNA]</scope>
    <source>
        <strain evidence="1">Tzet28-1</strain>
        <tissue evidence="1">Whole body</tissue>
    </source>
</reference>
<name>A0A151WFK7_9HYME</name>
<organism evidence="1 2">
    <name type="scientific">Mycetomoellerius zeteki</name>
    <dbReference type="NCBI Taxonomy" id="64791"/>
    <lineage>
        <taxon>Eukaryota</taxon>
        <taxon>Metazoa</taxon>
        <taxon>Ecdysozoa</taxon>
        <taxon>Arthropoda</taxon>
        <taxon>Hexapoda</taxon>
        <taxon>Insecta</taxon>
        <taxon>Pterygota</taxon>
        <taxon>Neoptera</taxon>
        <taxon>Endopterygota</taxon>
        <taxon>Hymenoptera</taxon>
        <taxon>Apocrita</taxon>
        <taxon>Aculeata</taxon>
        <taxon>Formicoidea</taxon>
        <taxon>Formicidae</taxon>
        <taxon>Myrmicinae</taxon>
        <taxon>Mycetomoellerius</taxon>
    </lineage>
</organism>
<evidence type="ECO:0000313" key="2">
    <source>
        <dbReference type="Proteomes" id="UP000075809"/>
    </source>
</evidence>
<gene>
    <name evidence="1" type="ORF">ALC60_14365</name>
</gene>
<protein>
    <submittedName>
        <fullName evidence="1">Uncharacterized protein</fullName>
    </submittedName>
</protein>
<dbReference type="AlphaFoldDB" id="A0A151WFK7"/>